<comment type="caution">
    <text evidence="1">The sequence shown here is derived from an EMBL/GenBank/DDBJ whole genome shotgun (WGS) entry which is preliminary data.</text>
</comment>
<dbReference type="Proteomes" id="UP000887013">
    <property type="component" value="Unassembled WGS sequence"/>
</dbReference>
<dbReference type="SUPFAM" id="SSF52540">
    <property type="entry name" value="P-loop containing nucleoside triphosphate hydrolases"/>
    <property type="match status" value="1"/>
</dbReference>
<keyword evidence="2" id="KW-1185">Reference proteome</keyword>
<gene>
    <name evidence="1" type="ORF">NPIL_456551</name>
</gene>
<organism evidence="1 2">
    <name type="scientific">Nephila pilipes</name>
    <name type="common">Giant wood spider</name>
    <name type="synonym">Nephila maculata</name>
    <dbReference type="NCBI Taxonomy" id="299642"/>
    <lineage>
        <taxon>Eukaryota</taxon>
        <taxon>Metazoa</taxon>
        <taxon>Ecdysozoa</taxon>
        <taxon>Arthropoda</taxon>
        <taxon>Chelicerata</taxon>
        <taxon>Arachnida</taxon>
        <taxon>Araneae</taxon>
        <taxon>Araneomorphae</taxon>
        <taxon>Entelegynae</taxon>
        <taxon>Araneoidea</taxon>
        <taxon>Nephilidae</taxon>
        <taxon>Nephila</taxon>
    </lineage>
</organism>
<dbReference type="GO" id="GO:0003924">
    <property type="term" value="F:GTPase activity"/>
    <property type="evidence" value="ECO:0007669"/>
    <property type="project" value="InterPro"/>
</dbReference>
<dbReference type="AlphaFoldDB" id="A0A8X6T257"/>
<protein>
    <submittedName>
        <fullName evidence="1">Uncharacterized protein</fullName>
    </submittedName>
</protein>
<dbReference type="GO" id="GO:0005525">
    <property type="term" value="F:GTP binding"/>
    <property type="evidence" value="ECO:0007669"/>
    <property type="project" value="InterPro"/>
</dbReference>
<sequence length="204" mass="22971">MSDEMRLTYVLGESRSNILPLPRKTSYKSSQEIGINSETSSPSVLQKDLKRKVRQIQDLSTRTDELNPFSCPGVFEAICCCIRASAHRESSDSDTHSPMNKSQLTRAPLKTQVVVLGPSRCGKTALVLRCLQCDFEADYEPTIEDVFNHKIKLPVLSFDNTAPVGDSLSYPEEKERILHCVLKSSVPLKYLQLRFIYIVSESWG</sequence>
<dbReference type="PRINTS" id="PR00449">
    <property type="entry name" value="RASTRNSFRMNG"/>
</dbReference>
<accession>A0A8X6T257</accession>
<dbReference type="InterPro" id="IPR001806">
    <property type="entry name" value="Small_GTPase"/>
</dbReference>
<evidence type="ECO:0000313" key="1">
    <source>
        <dbReference type="EMBL" id="GFS68883.1"/>
    </source>
</evidence>
<evidence type="ECO:0000313" key="2">
    <source>
        <dbReference type="Proteomes" id="UP000887013"/>
    </source>
</evidence>
<proteinExistence type="predicted"/>
<reference evidence="1" key="1">
    <citation type="submission" date="2020-08" db="EMBL/GenBank/DDBJ databases">
        <title>Multicomponent nature underlies the extraordinary mechanical properties of spider dragline silk.</title>
        <authorList>
            <person name="Kono N."/>
            <person name="Nakamura H."/>
            <person name="Mori M."/>
            <person name="Yoshida Y."/>
            <person name="Ohtoshi R."/>
            <person name="Malay A.D."/>
            <person name="Moran D.A.P."/>
            <person name="Tomita M."/>
            <person name="Numata K."/>
            <person name="Arakawa K."/>
        </authorList>
    </citation>
    <scope>NUCLEOTIDE SEQUENCE</scope>
</reference>
<dbReference type="Pfam" id="PF00071">
    <property type="entry name" value="Ras"/>
    <property type="match status" value="1"/>
</dbReference>
<name>A0A8X6T257_NEPPI</name>
<dbReference type="Gene3D" id="3.40.50.300">
    <property type="entry name" value="P-loop containing nucleotide triphosphate hydrolases"/>
    <property type="match status" value="1"/>
</dbReference>
<dbReference type="InterPro" id="IPR027417">
    <property type="entry name" value="P-loop_NTPase"/>
</dbReference>
<dbReference type="OrthoDB" id="265044at2759"/>
<dbReference type="EMBL" id="BMAW01000426">
    <property type="protein sequence ID" value="GFS68883.1"/>
    <property type="molecule type" value="Genomic_DNA"/>
</dbReference>